<feature type="non-terminal residue" evidence="1">
    <location>
        <position position="294"/>
    </location>
</feature>
<accession>A0A2U2HKH0</accession>
<gene>
    <name evidence="1" type="ORF">C7C56_013055</name>
</gene>
<protein>
    <recommendedName>
        <fullName evidence="3">Filamentous hemagglutinin</fullName>
    </recommendedName>
</protein>
<evidence type="ECO:0000313" key="1">
    <source>
        <dbReference type="EMBL" id="PWF47959.1"/>
    </source>
</evidence>
<evidence type="ECO:0000313" key="2">
    <source>
        <dbReference type="Proteomes" id="UP000241421"/>
    </source>
</evidence>
<name>A0A2U2HKH0_9BURK</name>
<feature type="non-terminal residue" evidence="1">
    <location>
        <position position="1"/>
    </location>
</feature>
<keyword evidence="2" id="KW-1185">Reference proteome</keyword>
<evidence type="ECO:0008006" key="3">
    <source>
        <dbReference type="Google" id="ProtNLM"/>
    </source>
</evidence>
<proteinExistence type="predicted"/>
<dbReference type="RefSeq" id="WP_181373167.1">
    <property type="nucleotide sequence ID" value="NZ_PXWF02000218.1"/>
</dbReference>
<reference evidence="1 2" key="1">
    <citation type="submission" date="2018-04" db="EMBL/GenBank/DDBJ databases">
        <title>Massilia violaceinigra sp. nov., a novel purple-pigmented bacterium isolated from Tianshan glacier, Xinjiang, China.</title>
        <authorList>
            <person name="Wang H."/>
        </authorList>
    </citation>
    <scope>NUCLEOTIDE SEQUENCE [LARGE SCALE GENOMIC DNA]</scope>
    <source>
        <strain evidence="1 2">B448-2</strain>
    </source>
</reference>
<dbReference type="AlphaFoldDB" id="A0A2U2HKH0"/>
<organism evidence="1 2">
    <name type="scientific">Massilia glaciei</name>
    <dbReference type="NCBI Taxonomy" id="1524097"/>
    <lineage>
        <taxon>Bacteria</taxon>
        <taxon>Pseudomonadati</taxon>
        <taxon>Pseudomonadota</taxon>
        <taxon>Betaproteobacteria</taxon>
        <taxon>Burkholderiales</taxon>
        <taxon>Oxalobacteraceae</taxon>
        <taxon>Telluria group</taxon>
        <taxon>Massilia</taxon>
    </lineage>
</organism>
<dbReference type="Proteomes" id="UP000241421">
    <property type="component" value="Unassembled WGS sequence"/>
</dbReference>
<dbReference type="EMBL" id="PXWF02000218">
    <property type="protein sequence ID" value="PWF47959.1"/>
    <property type="molecule type" value="Genomic_DNA"/>
</dbReference>
<sequence>GASVELSAGGAVTMDDGVATTAGTNLRYEAGGVLGIGALSAVNVSLIAGSIVDSGSGDTDVTATTLRLVTTGTAAGEGAGTGAAHLQIAVATLAASVAGTGNGGLYLDEANAIVLGTVDAITVDRLAADGSSSVVSDLGMSGVTSGANLVLGSAAGSVTVLNPLTANGNILLEANSGALGITAAISSAGGSISLSSLNSITQNANILTIGGGSIDLRSNAGSVAMADGTTASAVNGNIRYVAATTITLGAISTGADVSLSASSISDSGSVDVDVSANQLRLVTTGTQAGEGAGT</sequence>
<comment type="caution">
    <text evidence="1">The sequence shown here is derived from an EMBL/GenBank/DDBJ whole genome shotgun (WGS) entry which is preliminary data.</text>
</comment>